<comment type="caution">
    <text evidence="1">The sequence shown here is derived from an EMBL/GenBank/DDBJ whole genome shotgun (WGS) entry which is preliminary data.</text>
</comment>
<dbReference type="Proteomes" id="UP001219525">
    <property type="component" value="Unassembled WGS sequence"/>
</dbReference>
<accession>A0AAD6UPC5</accession>
<name>A0AAD6UPC5_9AGAR</name>
<reference evidence="1" key="1">
    <citation type="submission" date="2023-03" db="EMBL/GenBank/DDBJ databases">
        <title>Massive genome expansion in bonnet fungi (Mycena s.s.) driven by repeated elements and novel gene families across ecological guilds.</title>
        <authorList>
            <consortium name="Lawrence Berkeley National Laboratory"/>
            <person name="Harder C.B."/>
            <person name="Miyauchi S."/>
            <person name="Viragh M."/>
            <person name="Kuo A."/>
            <person name="Thoen E."/>
            <person name="Andreopoulos B."/>
            <person name="Lu D."/>
            <person name="Skrede I."/>
            <person name="Drula E."/>
            <person name="Henrissat B."/>
            <person name="Morin E."/>
            <person name="Kohler A."/>
            <person name="Barry K."/>
            <person name="LaButti K."/>
            <person name="Morin E."/>
            <person name="Salamov A."/>
            <person name="Lipzen A."/>
            <person name="Mereny Z."/>
            <person name="Hegedus B."/>
            <person name="Baldrian P."/>
            <person name="Stursova M."/>
            <person name="Weitz H."/>
            <person name="Taylor A."/>
            <person name="Grigoriev I.V."/>
            <person name="Nagy L.G."/>
            <person name="Martin F."/>
            <person name="Kauserud H."/>
        </authorList>
    </citation>
    <scope>NUCLEOTIDE SEQUENCE</scope>
    <source>
        <strain evidence="1">9144</strain>
    </source>
</reference>
<protein>
    <submittedName>
        <fullName evidence="1">Uncharacterized protein</fullName>
    </submittedName>
</protein>
<sequence length="147" mass="15724">MSAPCTVIPTGNFQLSDFQGFCLTAVFATNTVVETECILPPQAPPDQTQWSFVPVNHGHVLLSGISQVTSETILLDEDANGKAITGSNTGFGFNISCFPFNTNLVTLVDNLVGTEITLTSPGIETAQVVFEPFTDSIAQLWNIEALD</sequence>
<evidence type="ECO:0000313" key="1">
    <source>
        <dbReference type="EMBL" id="KAJ7190820.1"/>
    </source>
</evidence>
<keyword evidence="2" id="KW-1185">Reference proteome</keyword>
<proteinExistence type="predicted"/>
<gene>
    <name evidence="1" type="ORF">GGX14DRAFT_407685</name>
</gene>
<evidence type="ECO:0000313" key="2">
    <source>
        <dbReference type="Proteomes" id="UP001219525"/>
    </source>
</evidence>
<organism evidence="1 2">
    <name type="scientific">Mycena pura</name>
    <dbReference type="NCBI Taxonomy" id="153505"/>
    <lineage>
        <taxon>Eukaryota</taxon>
        <taxon>Fungi</taxon>
        <taxon>Dikarya</taxon>
        <taxon>Basidiomycota</taxon>
        <taxon>Agaricomycotina</taxon>
        <taxon>Agaricomycetes</taxon>
        <taxon>Agaricomycetidae</taxon>
        <taxon>Agaricales</taxon>
        <taxon>Marasmiineae</taxon>
        <taxon>Mycenaceae</taxon>
        <taxon>Mycena</taxon>
    </lineage>
</organism>
<dbReference type="EMBL" id="JARJCW010000142">
    <property type="protein sequence ID" value="KAJ7190820.1"/>
    <property type="molecule type" value="Genomic_DNA"/>
</dbReference>
<dbReference type="AlphaFoldDB" id="A0AAD6UPC5"/>